<dbReference type="PANTHER" id="PTHR43272:SF33">
    <property type="entry name" value="AMP-BINDING DOMAIN-CONTAINING PROTEIN-RELATED"/>
    <property type="match status" value="1"/>
</dbReference>
<feature type="domain" description="AMP-dependent synthetase/ligase" evidence="3">
    <location>
        <begin position="87"/>
        <end position="506"/>
    </location>
</feature>
<gene>
    <name evidence="4" type="ORF">CALVIDRAFT_534363</name>
</gene>
<dbReference type="EMBL" id="KV417272">
    <property type="protein sequence ID" value="KZO99388.1"/>
    <property type="molecule type" value="Genomic_DNA"/>
</dbReference>
<evidence type="ECO:0000256" key="1">
    <source>
        <dbReference type="ARBA" id="ARBA00022741"/>
    </source>
</evidence>
<evidence type="ECO:0000313" key="5">
    <source>
        <dbReference type="Proteomes" id="UP000076738"/>
    </source>
</evidence>
<dbReference type="PANTHER" id="PTHR43272">
    <property type="entry name" value="LONG-CHAIN-FATTY-ACID--COA LIGASE"/>
    <property type="match status" value="1"/>
</dbReference>
<dbReference type="SUPFAM" id="SSF56801">
    <property type="entry name" value="Acetyl-CoA synthetase-like"/>
    <property type="match status" value="1"/>
</dbReference>
<dbReference type="Pfam" id="PF00501">
    <property type="entry name" value="AMP-binding"/>
    <property type="match status" value="1"/>
</dbReference>
<sequence length="703" mass="77812">MVHHLFPLPRPLDYRRQSAEAPHTKKPGQTGHYRAAHHPELITIDSPELPFKTVPAVFDYALGRYPTDSRWLGQLPIVKPATLTSPVVYGTEYKWITYGEGARRRKDIGSGIELLFEGGLVGKNDQGLEAVGIWSKNCPEWQLVDNALMCFGRCSVALYDTLGAGAVEYIINHAGLQLAFVSQAHMQELISLGRDKCPCLKVLVCVDTPELDNLASFEKWGKEKGIRVMCLAELEKQGRENPREFRYPKPEDVATISYTSGTTGQPKGVVITHANMATSVYAWVLGALRDSPNNAIVFSCLPLAHVFERGMEQAGFACGFAIGYSTGDTLRLLEDCRLLKPWVMNSVPRILNRLYAALQPAYNDAGLKGRLFRRAVAAKLANMYKTGRVDHPLWDRLIFRKIQALLGGQLQFIPMGAAPMSGEVIDFLKVVLSCQVQQGYGMTECTGASTSSFPDDMLPGGWVGPPLPINEIKLVDVPEMGYRATDVPEPRGEVCLRGPSIAPRYYKDEEKTRETIDSEGWLHTGDVGSMDTYGRLRIIDRVKNIVKLSQGEYVALEKVEAAYSTVPVVSQMFVHAEGTRDYVVAVVVPDPPAFASFVSGVLGREVDVKDAAALAQAAQDERVVQAVLALLMRRAEEERLRGFEKVKRVWLTMEPFSIDNGILTATFKVKRIAALAKYRKEIDALYALGEPGRAQPQERGVKL</sequence>
<organism evidence="4 5">
    <name type="scientific">Calocera viscosa (strain TUFC12733)</name>
    <dbReference type="NCBI Taxonomy" id="1330018"/>
    <lineage>
        <taxon>Eukaryota</taxon>
        <taxon>Fungi</taxon>
        <taxon>Dikarya</taxon>
        <taxon>Basidiomycota</taxon>
        <taxon>Agaricomycotina</taxon>
        <taxon>Dacrymycetes</taxon>
        <taxon>Dacrymycetales</taxon>
        <taxon>Dacrymycetaceae</taxon>
        <taxon>Calocera</taxon>
    </lineage>
</organism>
<dbReference type="GO" id="GO:0016020">
    <property type="term" value="C:membrane"/>
    <property type="evidence" value="ECO:0007669"/>
    <property type="project" value="TreeGrafter"/>
</dbReference>
<dbReference type="GO" id="GO:0004467">
    <property type="term" value="F:long-chain fatty acid-CoA ligase activity"/>
    <property type="evidence" value="ECO:0007669"/>
    <property type="project" value="TreeGrafter"/>
</dbReference>
<evidence type="ECO:0000313" key="4">
    <source>
        <dbReference type="EMBL" id="KZO99388.1"/>
    </source>
</evidence>
<reference evidence="4 5" key="1">
    <citation type="journal article" date="2016" name="Mol. Biol. Evol.">
        <title>Comparative Genomics of Early-Diverging Mushroom-Forming Fungi Provides Insights into the Origins of Lignocellulose Decay Capabilities.</title>
        <authorList>
            <person name="Nagy L.G."/>
            <person name="Riley R."/>
            <person name="Tritt A."/>
            <person name="Adam C."/>
            <person name="Daum C."/>
            <person name="Floudas D."/>
            <person name="Sun H."/>
            <person name="Yadav J.S."/>
            <person name="Pangilinan J."/>
            <person name="Larsson K.H."/>
            <person name="Matsuura K."/>
            <person name="Barry K."/>
            <person name="Labutti K."/>
            <person name="Kuo R."/>
            <person name="Ohm R.A."/>
            <person name="Bhattacharya S.S."/>
            <person name="Shirouzu T."/>
            <person name="Yoshinaga Y."/>
            <person name="Martin F.M."/>
            <person name="Grigoriev I.V."/>
            <person name="Hibbett D.S."/>
        </authorList>
    </citation>
    <scope>NUCLEOTIDE SEQUENCE [LARGE SCALE GENOMIC DNA]</scope>
    <source>
        <strain evidence="4 5">TUFC12733</strain>
    </source>
</reference>
<evidence type="ECO:0000259" key="3">
    <source>
        <dbReference type="Pfam" id="PF00501"/>
    </source>
</evidence>
<keyword evidence="1" id="KW-0547">Nucleotide-binding</keyword>
<dbReference type="InterPro" id="IPR000873">
    <property type="entry name" value="AMP-dep_synth/lig_dom"/>
</dbReference>
<dbReference type="OrthoDB" id="1700726at2759"/>
<dbReference type="GO" id="GO:0005524">
    <property type="term" value="F:ATP binding"/>
    <property type="evidence" value="ECO:0007669"/>
    <property type="project" value="UniProtKB-KW"/>
</dbReference>
<dbReference type="Gene3D" id="3.40.50.12780">
    <property type="entry name" value="N-terminal domain of ligase-like"/>
    <property type="match status" value="1"/>
</dbReference>
<accession>A0A167Q3Y5</accession>
<dbReference type="AlphaFoldDB" id="A0A167Q3Y5"/>
<dbReference type="Proteomes" id="UP000076738">
    <property type="component" value="Unassembled WGS sequence"/>
</dbReference>
<dbReference type="GO" id="GO:0005783">
    <property type="term" value="C:endoplasmic reticulum"/>
    <property type="evidence" value="ECO:0007669"/>
    <property type="project" value="TreeGrafter"/>
</dbReference>
<name>A0A167Q3Y5_CALVF</name>
<keyword evidence="2" id="KW-0067">ATP-binding</keyword>
<dbReference type="STRING" id="1330018.A0A167Q3Y5"/>
<proteinExistence type="predicted"/>
<dbReference type="InterPro" id="IPR042099">
    <property type="entry name" value="ANL_N_sf"/>
</dbReference>
<protein>
    <submittedName>
        <fullName evidence="4">Acetyl-CoA synthetase-like protein</fullName>
    </submittedName>
</protein>
<dbReference type="InterPro" id="IPR020845">
    <property type="entry name" value="AMP-binding_CS"/>
</dbReference>
<evidence type="ECO:0000256" key="2">
    <source>
        <dbReference type="ARBA" id="ARBA00022840"/>
    </source>
</evidence>
<dbReference type="PROSITE" id="PS00455">
    <property type="entry name" value="AMP_BINDING"/>
    <property type="match status" value="1"/>
</dbReference>
<keyword evidence="5" id="KW-1185">Reference proteome</keyword>